<protein>
    <submittedName>
        <fullName evidence="1">Uncharacterized protein</fullName>
    </submittedName>
</protein>
<dbReference type="Gramene" id="EFJ38636">
    <property type="protein sequence ID" value="EFJ38636"/>
    <property type="gene ID" value="SELMODRAFT_402705"/>
</dbReference>
<accession>D8QMS9</accession>
<sequence length="229" mass="25216">MGKVYREASTRPQASALIYQVRRILQGVLNQSPNFNTGELIVDDLPIIDAVHVVKIKVWVLNTVSCSPTVLGRTTVPGSSSPLLAAMWEAAETGGYGGITGTNQYLEIQCIQTDGASTGAQPSAPIPALPTPDAAAQRNWDCHAHYNTMFSKVNYKDKYEAGTFLPSVDHAVRLLYDDSRVALWSSDTWRPGTKCYGVLAVYRQDNPVPAWQSIQRQAMQHLSIQTFLY</sequence>
<proteinExistence type="predicted"/>
<dbReference type="EMBL" id="GL377565">
    <property type="protein sequence ID" value="EFJ38636.1"/>
    <property type="molecule type" value="Genomic_DNA"/>
</dbReference>
<dbReference type="KEGG" id="smo:SELMODRAFT_402705"/>
<dbReference type="Proteomes" id="UP000001514">
    <property type="component" value="Unassembled WGS sequence"/>
</dbReference>
<evidence type="ECO:0000313" key="1">
    <source>
        <dbReference type="EMBL" id="EFJ38636.1"/>
    </source>
</evidence>
<name>D8QMS9_SELML</name>
<organism evidence="2">
    <name type="scientific">Selaginella moellendorffii</name>
    <name type="common">Spikemoss</name>
    <dbReference type="NCBI Taxonomy" id="88036"/>
    <lineage>
        <taxon>Eukaryota</taxon>
        <taxon>Viridiplantae</taxon>
        <taxon>Streptophyta</taxon>
        <taxon>Embryophyta</taxon>
        <taxon>Tracheophyta</taxon>
        <taxon>Lycopodiopsida</taxon>
        <taxon>Selaginellales</taxon>
        <taxon>Selaginellaceae</taxon>
        <taxon>Selaginella</taxon>
    </lineage>
</organism>
<reference evidence="1 2" key="1">
    <citation type="journal article" date="2011" name="Science">
        <title>The Selaginella genome identifies genetic changes associated with the evolution of vascular plants.</title>
        <authorList>
            <person name="Banks J.A."/>
            <person name="Nishiyama T."/>
            <person name="Hasebe M."/>
            <person name="Bowman J.L."/>
            <person name="Gribskov M."/>
            <person name="dePamphilis C."/>
            <person name="Albert V.A."/>
            <person name="Aono N."/>
            <person name="Aoyama T."/>
            <person name="Ambrose B.A."/>
            <person name="Ashton N.W."/>
            <person name="Axtell M.J."/>
            <person name="Barker E."/>
            <person name="Barker M.S."/>
            <person name="Bennetzen J.L."/>
            <person name="Bonawitz N.D."/>
            <person name="Chapple C."/>
            <person name="Cheng C."/>
            <person name="Correa L.G."/>
            <person name="Dacre M."/>
            <person name="DeBarry J."/>
            <person name="Dreyer I."/>
            <person name="Elias M."/>
            <person name="Engstrom E.M."/>
            <person name="Estelle M."/>
            <person name="Feng L."/>
            <person name="Finet C."/>
            <person name="Floyd S.K."/>
            <person name="Frommer W.B."/>
            <person name="Fujita T."/>
            <person name="Gramzow L."/>
            <person name="Gutensohn M."/>
            <person name="Harholt J."/>
            <person name="Hattori M."/>
            <person name="Heyl A."/>
            <person name="Hirai T."/>
            <person name="Hiwatashi Y."/>
            <person name="Ishikawa M."/>
            <person name="Iwata M."/>
            <person name="Karol K.G."/>
            <person name="Koehler B."/>
            <person name="Kolukisaoglu U."/>
            <person name="Kubo M."/>
            <person name="Kurata T."/>
            <person name="Lalonde S."/>
            <person name="Li K."/>
            <person name="Li Y."/>
            <person name="Litt A."/>
            <person name="Lyons E."/>
            <person name="Manning G."/>
            <person name="Maruyama T."/>
            <person name="Michael T.P."/>
            <person name="Mikami K."/>
            <person name="Miyazaki S."/>
            <person name="Morinaga S."/>
            <person name="Murata T."/>
            <person name="Mueller-Roeber B."/>
            <person name="Nelson D.R."/>
            <person name="Obara M."/>
            <person name="Oguri Y."/>
            <person name="Olmstead R.G."/>
            <person name="Onodera N."/>
            <person name="Petersen B.L."/>
            <person name="Pils B."/>
            <person name="Prigge M."/>
            <person name="Rensing S.A."/>
            <person name="Riano-Pachon D.M."/>
            <person name="Roberts A.W."/>
            <person name="Sato Y."/>
            <person name="Scheller H.V."/>
            <person name="Schulz B."/>
            <person name="Schulz C."/>
            <person name="Shakirov E.V."/>
            <person name="Shibagaki N."/>
            <person name="Shinohara N."/>
            <person name="Shippen D.E."/>
            <person name="Soerensen I."/>
            <person name="Sotooka R."/>
            <person name="Sugimoto N."/>
            <person name="Sugita M."/>
            <person name="Sumikawa N."/>
            <person name="Tanurdzic M."/>
            <person name="Theissen G."/>
            <person name="Ulvskov P."/>
            <person name="Wakazuki S."/>
            <person name="Weng J.K."/>
            <person name="Willats W.W."/>
            <person name="Wipf D."/>
            <person name="Wolf P.G."/>
            <person name="Yang L."/>
            <person name="Zimmer A.D."/>
            <person name="Zhu Q."/>
            <person name="Mitros T."/>
            <person name="Hellsten U."/>
            <person name="Loque D."/>
            <person name="Otillar R."/>
            <person name="Salamov A."/>
            <person name="Schmutz J."/>
            <person name="Shapiro H."/>
            <person name="Lindquist E."/>
            <person name="Lucas S."/>
            <person name="Rokhsar D."/>
            <person name="Grigoriev I.V."/>
        </authorList>
    </citation>
    <scope>NUCLEOTIDE SEQUENCE [LARGE SCALE GENOMIC DNA]</scope>
</reference>
<dbReference type="AlphaFoldDB" id="D8QMS9"/>
<dbReference type="HOGENOM" id="CLU_085877_0_0_1"/>
<keyword evidence="2" id="KW-1185">Reference proteome</keyword>
<dbReference type="InParanoid" id="D8QMS9"/>
<evidence type="ECO:0000313" key="2">
    <source>
        <dbReference type="Proteomes" id="UP000001514"/>
    </source>
</evidence>
<gene>
    <name evidence="1" type="ORF">SELMODRAFT_402705</name>
</gene>